<proteinExistence type="predicted"/>
<dbReference type="EMBL" id="JBDLNV010000009">
    <property type="protein sequence ID" value="MFM1726307.1"/>
    <property type="molecule type" value="Genomic_DNA"/>
</dbReference>
<gene>
    <name evidence="1" type="ORF">ABEU20_004932</name>
</gene>
<sequence length="76" mass="8216">MTEPIPYDEMRRILGLPLPVRRSRIAAPWAVRKIAAGALAGRWGVWKRTGGAAELAAAHDDWSGAISDACTRSDDS</sequence>
<protein>
    <submittedName>
        <fullName evidence="1">Uncharacterized protein</fullName>
    </submittedName>
</protein>
<organism evidence="1 2">
    <name type="scientific">Rhodococcus parequi</name>
    <dbReference type="NCBI Taxonomy" id="3137122"/>
    <lineage>
        <taxon>Bacteria</taxon>
        <taxon>Bacillati</taxon>
        <taxon>Actinomycetota</taxon>
        <taxon>Actinomycetes</taxon>
        <taxon>Mycobacteriales</taxon>
        <taxon>Nocardiaceae</taxon>
        <taxon>Rhodococcus</taxon>
    </lineage>
</organism>
<name>A0ABW9FL88_9NOCA</name>
<evidence type="ECO:0000313" key="2">
    <source>
        <dbReference type="Proteomes" id="UP001629745"/>
    </source>
</evidence>
<evidence type="ECO:0000313" key="1">
    <source>
        <dbReference type="EMBL" id="MFM1726307.1"/>
    </source>
</evidence>
<accession>A0ABW9FL88</accession>
<keyword evidence="2" id="KW-1185">Reference proteome</keyword>
<dbReference type="RefSeq" id="WP_420166753.1">
    <property type="nucleotide sequence ID" value="NZ_JBDLNV010000009.1"/>
</dbReference>
<dbReference type="Proteomes" id="UP001629745">
    <property type="component" value="Unassembled WGS sequence"/>
</dbReference>
<reference evidence="1 2" key="1">
    <citation type="submission" date="2023-11" db="EMBL/GenBank/DDBJ databases">
        <authorList>
            <person name="Val-Calvo J."/>
            <person name="Scortti M."/>
            <person name="Vazquez-Boland J."/>
        </authorList>
    </citation>
    <scope>NUCLEOTIDE SEQUENCE [LARGE SCALE GENOMIC DNA]</scope>
    <source>
        <strain evidence="1 2">PAM 2766</strain>
    </source>
</reference>
<comment type="caution">
    <text evidence="1">The sequence shown here is derived from an EMBL/GenBank/DDBJ whole genome shotgun (WGS) entry which is preliminary data.</text>
</comment>